<evidence type="ECO:0000313" key="1">
    <source>
        <dbReference type="EMBL" id="CAD8134760.1"/>
    </source>
</evidence>
<reference evidence="1" key="1">
    <citation type="submission" date="2021-01" db="EMBL/GenBank/DDBJ databases">
        <authorList>
            <consortium name="Genoscope - CEA"/>
            <person name="William W."/>
        </authorList>
    </citation>
    <scope>NUCLEOTIDE SEQUENCE</scope>
</reference>
<accession>A0A8S1S667</accession>
<organism evidence="1 2">
    <name type="scientific">Paramecium octaurelia</name>
    <dbReference type="NCBI Taxonomy" id="43137"/>
    <lineage>
        <taxon>Eukaryota</taxon>
        <taxon>Sar</taxon>
        <taxon>Alveolata</taxon>
        <taxon>Ciliophora</taxon>
        <taxon>Intramacronucleata</taxon>
        <taxon>Oligohymenophorea</taxon>
        <taxon>Peniculida</taxon>
        <taxon>Parameciidae</taxon>
        <taxon>Paramecium</taxon>
    </lineage>
</organism>
<proteinExistence type="predicted"/>
<sequence>MQIPKNRNVIAELINPNLELKSSPFKPNPNVKLYSLAVVINILNRSLQRNSLIVINAHQKVKCLNFAQSLRKYN</sequence>
<keyword evidence="2" id="KW-1185">Reference proteome</keyword>
<comment type="caution">
    <text evidence="1">The sequence shown here is derived from an EMBL/GenBank/DDBJ whole genome shotgun (WGS) entry which is preliminary data.</text>
</comment>
<evidence type="ECO:0000313" key="2">
    <source>
        <dbReference type="Proteomes" id="UP000683925"/>
    </source>
</evidence>
<dbReference type="EMBL" id="CAJJDP010000005">
    <property type="protein sequence ID" value="CAD8134760.1"/>
    <property type="molecule type" value="Genomic_DNA"/>
</dbReference>
<gene>
    <name evidence="1" type="ORF">POCTA_138.1.T0060015</name>
</gene>
<dbReference type="AlphaFoldDB" id="A0A8S1S667"/>
<protein>
    <submittedName>
        <fullName evidence="1">Uncharacterized protein</fullName>
    </submittedName>
</protein>
<name>A0A8S1S667_PAROT</name>
<dbReference type="Proteomes" id="UP000683925">
    <property type="component" value="Unassembled WGS sequence"/>
</dbReference>